<gene>
    <name evidence="2" type="ORF">PXEA_LOCUS7468</name>
</gene>
<sequence>MLPSFRAQNYLKENELPGIVQADIDTLQSLVAEHDSIACGLTAELIGDTVLNPIKSRTDVDSEGGVRFSAQLSISVASGGGAQVLMDAAETERIEARMILTSLTTRWKDAWSEIAAWRDGMDTLLNKWQHYNMEMGKLESWIEETRTQLANENLPSEDRIRLYAEMKHWRELLTDLAHVAEDIMGMADKEIAVDLEKQIAQMNQVYRNVSEEVSLLIAVWP</sequence>
<name>A0A448WKT8_9PLAT</name>
<dbReference type="Pfam" id="PF25034">
    <property type="entry name" value="Spectrin_SYNE1"/>
    <property type="match status" value="1"/>
</dbReference>
<organism evidence="2 3">
    <name type="scientific">Protopolystoma xenopodis</name>
    <dbReference type="NCBI Taxonomy" id="117903"/>
    <lineage>
        <taxon>Eukaryota</taxon>
        <taxon>Metazoa</taxon>
        <taxon>Spiralia</taxon>
        <taxon>Lophotrochozoa</taxon>
        <taxon>Platyhelminthes</taxon>
        <taxon>Monogenea</taxon>
        <taxon>Polyopisthocotylea</taxon>
        <taxon>Polystomatidea</taxon>
        <taxon>Polystomatidae</taxon>
        <taxon>Protopolystoma</taxon>
    </lineage>
</organism>
<dbReference type="InterPro" id="IPR057057">
    <property type="entry name" value="Spectrin_SYNE1"/>
</dbReference>
<dbReference type="OrthoDB" id="18853at2759"/>
<dbReference type="SUPFAM" id="SSF46966">
    <property type="entry name" value="Spectrin repeat"/>
    <property type="match status" value="1"/>
</dbReference>
<comment type="caution">
    <text evidence="2">The sequence shown here is derived from an EMBL/GenBank/DDBJ whole genome shotgun (WGS) entry which is preliminary data.</text>
</comment>
<reference evidence="2" key="1">
    <citation type="submission" date="2018-11" db="EMBL/GenBank/DDBJ databases">
        <authorList>
            <consortium name="Pathogen Informatics"/>
        </authorList>
    </citation>
    <scope>NUCLEOTIDE SEQUENCE</scope>
</reference>
<dbReference type="Gene3D" id="1.20.58.60">
    <property type="match status" value="1"/>
</dbReference>
<dbReference type="Proteomes" id="UP000784294">
    <property type="component" value="Unassembled WGS sequence"/>
</dbReference>
<evidence type="ECO:0000313" key="2">
    <source>
        <dbReference type="EMBL" id="VEL14028.1"/>
    </source>
</evidence>
<proteinExistence type="predicted"/>
<evidence type="ECO:0000259" key="1">
    <source>
        <dbReference type="Pfam" id="PF25034"/>
    </source>
</evidence>
<accession>A0A448WKT8</accession>
<feature type="domain" description="Nesprin-1 spectrin repeats region" evidence="1">
    <location>
        <begin position="91"/>
        <end position="213"/>
    </location>
</feature>
<dbReference type="AlphaFoldDB" id="A0A448WKT8"/>
<keyword evidence="3" id="KW-1185">Reference proteome</keyword>
<evidence type="ECO:0000313" key="3">
    <source>
        <dbReference type="Proteomes" id="UP000784294"/>
    </source>
</evidence>
<protein>
    <recommendedName>
        <fullName evidence="1">Nesprin-1 spectrin repeats region domain-containing protein</fullName>
    </recommendedName>
</protein>
<dbReference type="EMBL" id="CAAALY010019763">
    <property type="protein sequence ID" value="VEL14028.1"/>
    <property type="molecule type" value="Genomic_DNA"/>
</dbReference>